<accession>A0ACB8SYF7</accession>
<evidence type="ECO:0000313" key="2">
    <source>
        <dbReference type="Proteomes" id="UP000814140"/>
    </source>
</evidence>
<reference evidence="1" key="1">
    <citation type="submission" date="2021-03" db="EMBL/GenBank/DDBJ databases">
        <authorList>
            <consortium name="DOE Joint Genome Institute"/>
            <person name="Ahrendt S."/>
            <person name="Looney B.P."/>
            <person name="Miyauchi S."/>
            <person name="Morin E."/>
            <person name="Drula E."/>
            <person name="Courty P.E."/>
            <person name="Chicoki N."/>
            <person name="Fauchery L."/>
            <person name="Kohler A."/>
            <person name="Kuo A."/>
            <person name="Labutti K."/>
            <person name="Pangilinan J."/>
            <person name="Lipzen A."/>
            <person name="Riley R."/>
            <person name="Andreopoulos W."/>
            <person name="He G."/>
            <person name="Johnson J."/>
            <person name="Barry K.W."/>
            <person name="Grigoriev I.V."/>
            <person name="Nagy L."/>
            <person name="Hibbett D."/>
            <person name="Henrissat B."/>
            <person name="Matheny P.B."/>
            <person name="Labbe J."/>
            <person name="Martin F."/>
        </authorList>
    </citation>
    <scope>NUCLEOTIDE SEQUENCE</scope>
    <source>
        <strain evidence="1">HHB10654</strain>
    </source>
</reference>
<evidence type="ECO:0000313" key="1">
    <source>
        <dbReference type="EMBL" id="KAI0061167.1"/>
    </source>
</evidence>
<name>A0ACB8SYF7_9AGAM</name>
<proteinExistence type="predicted"/>
<comment type="caution">
    <text evidence="1">The sequence shown here is derived from an EMBL/GenBank/DDBJ whole genome shotgun (WGS) entry which is preliminary data.</text>
</comment>
<reference evidence="1" key="2">
    <citation type="journal article" date="2022" name="New Phytol.">
        <title>Evolutionary transition to the ectomycorrhizal habit in the genomes of a hyperdiverse lineage of mushroom-forming fungi.</title>
        <authorList>
            <person name="Looney B."/>
            <person name="Miyauchi S."/>
            <person name="Morin E."/>
            <person name="Drula E."/>
            <person name="Courty P.E."/>
            <person name="Kohler A."/>
            <person name="Kuo A."/>
            <person name="LaButti K."/>
            <person name="Pangilinan J."/>
            <person name="Lipzen A."/>
            <person name="Riley R."/>
            <person name="Andreopoulos W."/>
            <person name="He G."/>
            <person name="Johnson J."/>
            <person name="Nolan M."/>
            <person name="Tritt A."/>
            <person name="Barry K.W."/>
            <person name="Grigoriev I.V."/>
            <person name="Nagy L.G."/>
            <person name="Hibbett D."/>
            <person name="Henrissat B."/>
            <person name="Matheny P.B."/>
            <person name="Labbe J."/>
            <person name="Martin F.M."/>
        </authorList>
    </citation>
    <scope>NUCLEOTIDE SEQUENCE</scope>
    <source>
        <strain evidence="1">HHB10654</strain>
    </source>
</reference>
<organism evidence="1 2">
    <name type="scientific">Artomyces pyxidatus</name>
    <dbReference type="NCBI Taxonomy" id="48021"/>
    <lineage>
        <taxon>Eukaryota</taxon>
        <taxon>Fungi</taxon>
        <taxon>Dikarya</taxon>
        <taxon>Basidiomycota</taxon>
        <taxon>Agaricomycotina</taxon>
        <taxon>Agaricomycetes</taxon>
        <taxon>Russulales</taxon>
        <taxon>Auriscalpiaceae</taxon>
        <taxon>Artomyces</taxon>
    </lineage>
</organism>
<dbReference type="Proteomes" id="UP000814140">
    <property type="component" value="Unassembled WGS sequence"/>
</dbReference>
<gene>
    <name evidence="1" type="ORF">BV25DRAFT_1917133</name>
</gene>
<keyword evidence="2" id="KW-1185">Reference proteome</keyword>
<dbReference type="EMBL" id="MU277214">
    <property type="protein sequence ID" value="KAI0061167.1"/>
    <property type="molecule type" value="Genomic_DNA"/>
</dbReference>
<protein>
    <submittedName>
        <fullName evidence="1">Uncharacterized protein</fullName>
    </submittedName>
</protein>
<sequence>MFCLSVRFGAFLVSSLLIVLTGIIAAGLWVQLARWPKSISGKIEVTTVVAVTYYTILCLSSITGLAATLNRNSSLLKRVGFWMSCATSMQIAVVVVTIWANYTTTQSNFVQMCAIGATSTDTCSDLFRFGRGWIVASAVVGLLIQLIASFVFYSYGNKLIEEDFWTQNAPIPQRRQSMMATLASRRRSMMSAFGSKRTSVKPEPAAKHKYARPIRQDSRESFYSDESFDPISGYIKEVDNHPPFSVRFPPGIAYGTRGVDIIQWA</sequence>